<dbReference type="GO" id="GO:0005737">
    <property type="term" value="C:cytoplasm"/>
    <property type="evidence" value="ECO:0007669"/>
    <property type="project" value="UniProtKB-SubCell"/>
</dbReference>
<comment type="subcellular location">
    <subcellularLocation>
        <location evidence="3">Cytoplasm</location>
    </subcellularLocation>
</comment>
<evidence type="ECO:0000256" key="4">
    <source>
        <dbReference type="ARBA" id="ARBA00012438"/>
    </source>
</evidence>
<comment type="catalytic activity">
    <reaction evidence="1">
        <text>ATP + protein L-histidine = ADP + protein N-phospho-L-histidine.</text>
        <dbReference type="EC" id="2.7.13.3"/>
    </reaction>
</comment>
<dbReference type="Pfam" id="PF08447">
    <property type="entry name" value="PAS_3"/>
    <property type="match status" value="1"/>
</dbReference>
<dbReference type="SMART" id="SM00091">
    <property type="entry name" value="PAS"/>
    <property type="match status" value="3"/>
</dbReference>
<keyword evidence="13" id="KW-0411">Iron-sulfur</keyword>
<evidence type="ECO:0000256" key="7">
    <source>
        <dbReference type="ARBA" id="ARBA00022490"/>
    </source>
</evidence>
<dbReference type="SUPFAM" id="SSF55781">
    <property type="entry name" value="GAF domain-like"/>
    <property type="match status" value="1"/>
</dbReference>
<dbReference type="InterPro" id="IPR011712">
    <property type="entry name" value="Sig_transdc_His_kin_sub3_dim/P"/>
</dbReference>
<dbReference type="Pfam" id="PF13185">
    <property type="entry name" value="GAF_2"/>
    <property type="match status" value="1"/>
</dbReference>
<feature type="domain" description="PAS" evidence="18">
    <location>
        <begin position="449"/>
        <end position="505"/>
    </location>
</feature>
<dbReference type="RefSeq" id="WP_039647790.1">
    <property type="nucleotide sequence ID" value="NZ_JXBL01000001.1"/>
</dbReference>
<evidence type="ECO:0000259" key="19">
    <source>
        <dbReference type="PROSITE" id="PS50113"/>
    </source>
</evidence>
<evidence type="ECO:0000256" key="5">
    <source>
        <dbReference type="ARBA" id="ARBA00017322"/>
    </source>
</evidence>
<sequence>MIHRYFEHAPFPVLLVEPQGRILQASPAALECLGIAFPHPSPRTLADIMPAEQCAAVLRAGAAMTDTGFWEGECSLAGQGGQPVRAFLRVARVDDGCFVIYLWNSAGRGISEELLRIRLHLSERARCESLDELLRSALDAAERLTDSNIGYLHIIDPDREQTPLRAWSSNTLTAMCRVRGGKEHHPAGRAGIWGDCCRERTAVIHNDYASLPHGKQLPEGHPPIVRVMGVPIIHGNKVLAVIGVGNKPTEYTREDADALHELASMIMDLVERKQAEAQLVTSEKRFRTIFEQAAVGVALVDPMTGRFVRANAKYGDIVGYSPEAMQTMGFQELTPPDDVAVDLECISRLLKGDIRTFTREKRYVHRNGCNVWVRLTVSPLWADGEEPSFNIAIVEDITARKEAEAALREAKEQLELRVRERTADLEQANRALQEEVTTRRQAEESLRGSESRFRRLVQLAPLPLYFADATGTMVYVNDRFTRLFGYTAEDIPTQEEWWARVHPDECSRGEVIGSWQAAVQRARHGTGDIEPVEYRVTCKNGGIRLVEVSGITIEGAVLATFIDITERRLAEDELHRHRELLEELVHQRTAELKLRNMELATEIAERRRAEATLRCYAGRLTEMEENLRKKLAAELHDEIGRDLTALNLNVTVIGGSIPQAPDGNLRARIEDTERLIEDISRTVRGLTAKLRPPVLDDYGLPAALRWHADLFSRRTGIAVTVHVADTVPRMPAEKEIALFRIVQEALTNCSKHALARNVTVSLSTGAGKTLISVADDGIGFARETASPTPAGSGWGLTIMRERAELIGGVFQVATAPGKGTVLTVEISEDS</sequence>
<evidence type="ECO:0000256" key="10">
    <source>
        <dbReference type="ARBA" id="ARBA00022777"/>
    </source>
</evidence>
<dbReference type="InterPro" id="IPR013655">
    <property type="entry name" value="PAS_fold_3"/>
</dbReference>
<dbReference type="InterPro" id="IPR000700">
    <property type="entry name" value="PAS-assoc_C"/>
</dbReference>
<evidence type="ECO:0000256" key="14">
    <source>
        <dbReference type="ARBA" id="ARBA00024827"/>
    </source>
</evidence>
<dbReference type="SMART" id="SM00086">
    <property type="entry name" value="PAC"/>
    <property type="match status" value="2"/>
</dbReference>
<evidence type="ECO:0000259" key="17">
    <source>
        <dbReference type="PROSITE" id="PS50109"/>
    </source>
</evidence>
<dbReference type="SUPFAM" id="SSF55785">
    <property type="entry name" value="PYP-like sensor domain (PAS domain)"/>
    <property type="match status" value="3"/>
</dbReference>
<dbReference type="PROSITE" id="PS50112">
    <property type="entry name" value="PAS"/>
    <property type="match status" value="2"/>
</dbReference>
<dbReference type="Gene3D" id="3.30.565.10">
    <property type="entry name" value="Histidine kinase-like ATPase, C-terminal domain"/>
    <property type="match status" value="1"/>
</dbReference>
<dbReference type="PANTHER" id="PTHR24421:SF58">
    <property type="entry name" value="SIGNAL TRANSDUCTION HISTIDINE-PROTEIN KINASE_PHOSPHATASE UHPB"/>
    <property type="match status" value="1"/>
</dbReference>
<keyword evidence="7" id="KW-0963">Cytoplasm</keyword>
<dbReference type="Gene3D" id="3.30.450.20">
    <property type="entry name" value="PAS domain"/>
    <property type="match status" value="3"/>
</dbReference>
<protein>
    <recommendedName>
        <fullName evidence="5">Oxygen sensor histidine kinase NreB</fullName>
        <ecNumber evidence="4">2.7.13.3</ecNumber>
    </recommendedName>
    <alternativeName>
        <fullName evidence="15">Nitrogen regulation protein B</fullName>
    </alternativeName>
</protein>
<evidence type="ECO:0000256" key="8">
    <source>
        <dbReference type="ARBA" id="ARBA00022679"/>
    </source>
</evidence>
<dbReference type="InterPro" id="IPR036890">
    <property type="entry name" value="HATPase_C_sf"/>
</dbReference>
<dbReference type="InterPro" id="IPR029016">
    <property type="entry name" value="GAF-like_dom_sf"/>
</dbReference>
<dbReference type="Pfam" id="PF13426">
    <property type="entry name" value="PAS_9"/>
    <property type="match status" value="1"/>
</dbReference>
<proteinExistence type="predicted"/>
<dbReference type="SMART" id="SM00065">
    <property type="entry name" value="GAF"/>
    <property type="match status" value="1"/>
</dbReference>
<keyword evidence="6" id="KW-0004">4Fe-4S</keyword>
<comment type="cofactor">
    <cofactor evidence="2">
        <name>[4Fe-4S] cluster</name>
        <dbReference type="ChEBI" id="CHEBI:49883"/>
    </cofactor>
</comment>
<comment type="caution">
    <text evidence="20">The sequence shown here is derived from an EMBL/GenBank/DDBJ whole genome shotgun (WGS) entry which is preliminary data.</text>
</comment>
<gene>
    <name evidence="20" type="ORF">SE37_15440</name>
</gene>
<dbReference type="SUPFAM" id="SSF55874">
    <property type="entry name" value="ATPase domain of HSP90 chaperone/DNA topoisomerase II/histidine kinase"/>
    <property type="match status" value="1"/>
</dbReference>
<dbReference type="PROSITE" id="PS50109">
    <property type="entry name" value="HIS_KIN"/>
    <property type="match status" value="1"/>
</dbReference>
<dbReference type="CDD" id="cd16917">
    <property type="entry name" value="HATPase_UhpB-NarQ-NarX-like"/>
    <property type="match status" value="1"/>
</dbReference>
<keyword evidence="11" id="KW-0408">Iron</keyword>
<dbReference type="InterPro" id="IPR013656">
    <property type="entry name" value="PAS_4"/>
</dbReference>
<keyword evidence="10 20" id="KW-0418">Kinase</keyword>
<keyword evidence="9" id="KW-0479">Metal-binding</keyword>
<evidence type="ECO:0000256" key="13">
    <source>
        <dbReference type="ARBA" id="ARBA00023014"/>
    </source>
</evidence>
<dbReference type="PANTHER" id="PTHR24421">
    <property type="entry name" value="NITRATE/NITRITE SENSOR PROTEIN NARX-RELATED"/>
    <property type="match status" value="1"/>
</dbReference>
<keyword evidence="16" id="KW-0175">Coiled coil</keyword>
<feature type="domain" description="Histidine kinase" evidence="17">
    <location>
        <begin position="634"/>
        <end position="830"/>
    </location>
</feature>
<keyword evidence="12" id="KW-0902">Two-component regulatory system</keyword>
<accession>A0A0C1TSV7</accession>
<dbReference type="InterPro" id="IPR004358">
    <property type="entry name" value="Sig_transdc_His_kin-like_C"/>
</dbReference>
<evidence type="ECO:0000256" key="9">
    <source>
        <dbReference type="ARBA" id="ARBA00022723"/>
    </source>
</evidence>
<evidence type="ECO:0000256" key="3">
    <source>
        <dbReference type="ARBA" id="ARBA00004496"/>
    </source>
</evidence>
<feature type="domain" description="PAC" evidence="19">
    <location>
        <begin position="357"/>
        <end position="409"/>
    </location>
</feature>
<feature type="coiled-coil region" evidence="16">
    <location>
        <begin position="393"/>
        <end position="445"/>
    </location>
</feature>
<dbReference type="AlphaFoldDB" id="A0A0C1TSV7"/>
<evidence type="ECO:0000256" key="6">
    <source>
        <dbReference type="ARBA" id="ARBA00022485"/>
    </source>
</evidence>
<dbReference type="NCBIfam" id="TIGR00229">
    <property type="entry name" value="sensory_box"/>
    <property type="match status" value="2"/>
</dbReference>
<dbReference type="Proteomes" id="UP000031433">
    <property type="component" value="Unassembled WGS sequence"/>
</dbReference>
<evidence type="ECO:0000313" key="20">
    <source>
        <dbReference type="EMBL" id="KIE43919.1"/>
    </source>
</evidence>
<dbReference type="InterPro" id="IPR003018">
    <property type="entry name" value="GAF"/>
</dbReference>
<evidence type="ECO:0000256" key="11">
    <source>
        <dbReference type="ARBA" id="ARBA00023004"/>
    </source>
</evidence>
<evidence type="ECO:0000313" key="21">
    <source>
        <dbReference type="Proteomes" id="UP000031433"/>
    </source>
</evidence>
<dbReference type="InterPro" id="IPR005467">
    <property type="entry name" value="His_kinase_dom"/>
</dbReference>
<dbReference type="Gene3D" id="3.30.450.40">
    <property type="match status" value="1"/>
</dbReference>
<evidence type="ECO:0000259" key="18">
    <source>
        <dbReference type="PROSITE" id="PS50112"/>
    </source>
</evidence>
<dbReference type="EC" id="2.7.13.3" evidence="4"/>
<feature type="coiled-coil region" evidence="16">
    <location>
        <begin position="567"/>
        <end position="626"/>
    </location>
</feature>
<comment type="function">
    <text evidence="14">Member of the two-component regulatory system NreB/NreC involved in the control of dissimilatory nitrate/nitrite reduction in response to oxygen. NreB functions as a direct oxygen sensor histidine kinase which is autophosphorylated, in the absence of oxygen, probably at the conserved histidine residue, and transfers its phosphate group probably to a conserved aspartate residue of NreC. NreB/NreC activates the expression of the nitrate (narGHJI) and nitrite (nir) reductase operons, as well as the putative nitrate transporter gene narT.</text>
</comment>
<dbReference type="InterPro" id="IPR035965">
    <property type="entry name" value="PAS-like_dom_sf"/>
</dbReference>
<dbReference type="GO" id="GO:0046872">
    <property type="term" value="F:metal ion binding"/>
    <property type="evidence" value="ECO:0007669"/>
    <property type="project" value="UniProtKB-KW"/>
</dbReference>
<dbReference type="InterPro" id="IPR000014">
    <property type="entry name" value="PAS"/>
</dbReference>
<dbReference type="GO" id="GO:0051539">
    <property type="term" value="F:4 iron, 4 sulfur cluster binding"/>
    <property type="evidence" value="ECO:0007669"/>
    <property type="project" value="UniProtKB-KW"/>
</dbReference>
<dbReference type="GO" id="GO:0016020">
    <property type="term" value="C:membrane"/>
    <property type="evidence" value="ECO:0007669"/>
    <property type="project" value="InterPro"/>
</dbReference>
<dbReference type="InterPro" id="IPR001610">
    <property type="entry name" value="PAC"/>
</dbReference>
<keyword evidence="21" id="KW-1185">Reference proteome</keyword>
<reference evidence="20 21" key="1">
    <citation type="submission" date="2015-01" db="EMBL/GenBank/DDBJ databases">
        <title>Genome sequence of the anaerobic bacterium Geobacter soli GSS01, a dissimilatory Fe(III) reducer from soil.</title>
        <authorList>
            <person name="Yang G."/>
            <person name="Zhou S."/>
        </authorList>
    </citation>
    <scope>NUCLEOTIDE SEQUENCE [LARGE SCALE GENOMIC DNA]</scope>
    <source>
        <strain evidence="20 21">GSS01</strain>
    </source>
</reference>
<dbReference type="PROSITE" id="PS50113">
    <property type="entry name" value="PAC"/>
    <property type="match status" value="1"/>
</dbReference>
<dbReference type="EMBL" id="JXBL01000001">
    <property type="protein sequence ID" value="KIE43919.1"/>
    <property type="molecule type" value="Genomic_DNA"/>
</dbReference>
<dbReference type="GO" id="GO:0046983">
    <property type="term" value="F:protein dimerization activity"/>
    <property type="evidence" value="ECO:0007669"/>
    <property type="project" value="InterPro"/>
</dbReference>
<dbReference type="Pfam" id="PF02518">
    <property type="entry name" value="HATPase_c"/>
    <property type="match status" value="1"/>
</dbReference>
<dbReference type="Gene3D" id="1.20.5.1930">
    <property type="match status" value="1"/>
</dbReference>
<keyword evidence="8" id="KW-0808">Transferase</keyword>
<dbReference type="PRINTS" id="PR00344">
    <property type="entry name" value="BCTRLSENSOR"/>
</dbReference>
<evidence type="ECO:0000256" key="12">
    <source>
        <dbReference type="ARBA" id="ARBA00023012"/>
    </source>
</evidence>
<evidence type="ECO:0000256" key="15">
    <source>
        <dbReference type="ARBA" id="ARBA00030800"/>
    </source>
</evidence>
<dbReference type="SMART" id="SM00387">
    <property type="entry name" value="HATPase_c"/>
    <property type="match status" value="1"/>
</dbReference>
<evidence type="ECO:0000256" key="16">
    <source>
        <dbReference type="SAM" id="Coils"/>
    </source>
</evidence>
<dbReference type="GO" id="GO:0000155">
    <property type="term" value="F:phosphorelay sensor kinase activity"/>
    <property type="evidence" value="ECO:0007669"/>
    <property type="project" value="InterPro"/>
</dbReference>
<evidence type="ECO:0000256" key="1">
    <source>
        <dbReference type="ARBA" id="ARBA00000085"/>
    </source>
</evidence>
<name>A0A0C1TSV7_9BACT</name>
<dbReference type="InterPro" id="IPR050482">
    <property type="entry name" value="Sensor_HK_TwoCompSys"/>
</dbReference>
<dbReference type="Pfam" id="PF08448">
    <property type="entry name" value="PAS_4"/>
    <property type="match status" value="1"/>
</dbReference>
<dbReference type="InterPro" id="IPR003594">
    <property type="entry name" value="HATPase_dom"/>
</dbReference>
<evidence type="ECO:0000256" key="2">
    <source>
        <dbReference type="ARBA" id="ARBA00001966"/>
    </source>
</evidence>
<feature type="domain" description="PAS" evidence="18">
    <location>
        <begin position="282"/>
        <end position="353"/>
    </location>
</feature>
<dbReference type="CDD" id="cd00130">
    <property type="entry name" value="PAS"/>
    <property type="match status" value="3"/>
</dbReference>
<dbReference type="Pfam" id="PF07730">
    <property type="entry name" value="HisKA_3"/>
    <property type="match status" value="1"/>
</dbReference>
<organism evidence="20 21">
    <name type="scientific">Geobacter soli</name>
    <dbReference type="NCBI Taxonomy" id="1510391"/>
    <lineage>
        <taxon>Bacteria</taxon>
        <taxon>Pseudomonadati</taxon>
        <taxon>Thermodesulfobacteriota</taxon>
        <taxon>Desulfuromonadia</taxon>
        <taxon>Geobacterales</taxon>
        <taxon>Geobacteraceae</taxon>
        <taxon>Geobacter</taxon>
    </lineage>
</organism>